<name>A0ABY6B9H5_9GAMM</name>
<reference evidence="2" key="1">
    <citation type="submission" date="2022-09" db="EMBL/GenBank/DDBJ databases">
        <title>Tahibacter sp. nov., isolated from a fresh water.</title>
        <authorList>
            <person name="Baek J.H."/>
            <person name="Lee J.K."/>
            <person name="Kim J.M."/>
            <person name="Jeon C.O."/>
        </authorList>
    </citation>
    <scope>NUCLEOTIDE SEQUENCE</scope>
    <source>
        <strain evidence="2">W38</strain>
    </source>
</reference>
<dbReference type="PANTHER" id="PTHR31303">
    <property type="entry name" value="CTP-DEPENDENT DIACYLGLYCEROL KINASE 1"/>
    <property type="match status" value="1"/>
</dbReference>
<dbReference type="InterPro" id="IPR037997">
    <property type="entry name" value="Dgk1-like"/>
</dbReference>
<feature type="transmembrane region" description="Helical" evidence="1">
    <location>
        <begin position="47"/>
        <end position="69"/>
    </location>
</feature>
<keyword evidence="1" id="KW-0472">Membrane</keyword>
<keyword evidence="1" id="KW-1133">Transmembrane helix</keyword>
<gene>
    <name evidence="2" type="ORF">N4264_15745</name>
</gene>
<evidence type="ECO:0000313" key="2">
    <source>
        <dbReference type="EMBL" id="UXI66202.1"/>
    </source>
</evidence>
<feature type="transmembrane region" description="Helical" evidence="1">
    <location>
        <begin position="135"/>
        <end position="153"/>
    </location>
</feature>
<dbReference type="EMBL" id="CP104694">
    <property type="protein sequence ID" value="UXI66202.1"/>
    <property type="molecule type" value="Genomic_DNA"/>
</dbReference>
<feature type="transmembrane region" description="Helical" evidence="1">
    <location>
        <begin position="258"/>
        <end position="280"/>
    </location>
</feature>
<dbReference type="PANTHER" id="PTHR31303:SF1">
    <property type="entry name" value="CTP-DEPENDENT DIACYLGLYCEROL KINASE 1"/>
    <property type="match status" value="1"/>
</dbReference>
<feature type="transmembrane region" description="Helical" evidence="1">
    <location>
        <begin position="159"/>
        <end position="183"/>
    </location>
</feature>
<dbReference type="Proteomes" id="UP001064632">
    <property type="component" value="Chromosome"/>
</dbReference>
<protein>
    <recommendedName>
        <fullName evidence="4">Dolichol kinase</fullName>
    </recommendedName>
</protein>
<keyword evidence="1" id="KW-0812">Transmembrane</keyword>
<organism evidence="2 3">
    <name type="scientific">Tahibacter amnicola</name>
    <dbReference type="NCBI Taxonomy" id="2976241"/>
    <lineage>
        <taxon>Bacteria</taxon>
        <taxon>Pseudomonadati</taxon>
        <taxon>Pseudomonadota</taxon>
        <taxon>Gammaproteobacteria</taxon>
        <taxon>Lysobacterales</taxon>
        <taxon>Rhodanobacteraceae</taxon>
        <taxon>Tahibacter</taxon>
    </lineage>
</organism>
<feature type="transmembrane region" description="Helical" evidence="1">
    <location>
        <begin position="195"/>
        <end position="215"/>
    </location>
</feature>
<evidence type="ECO:0008006" key="4">
    <source>
        <dbReference type="Google" id="ProtNLM"/>
    </source>
</evidence>
<evidence type="ECO:0000256" key="1">
    <source>
        <dbReference type="SAM" id="Phobius"/>
    </source>
</evidence>
<feature type="transmembrane region" description="Helical" evidence="1">
    <location>
        <begin position="15"/>
        <end position="35"/>
    </location>
</feature>
<dbReference type="RefSeq" id="WP_261693186.1">
    <property type="nucleotide sequence ID" value="NZ_CP104694.1"/>
</dbReference>
<sequence>MAFSRVLWLSFRRHVRTHAIGLAISVMALALSLWIPVRFPAWRGTALVVSASALLYFAYVLSALGGTLYGVSVELRRKSVHLLGGLSVIGVFVATQSPWPVVALCGVLLGWMVYTRRSTRLRLLRQLSVDRRDGSRSSGDVLFPICVAATAVFAGTPSPAWLCGTTILVFSDTVAALVGVHYGRWRFRSFGGGKSLEGSAAFFASAFLIALLFGAGQTPGSGTLLAYVTALTAVEAISSRGTDNLTIPVVSLLVLGGYSTAITSAVLFGSAGALTLALAVHNGLPRLRAARSNA</sequence>
<feature type="transmembrane region" description="Helical" evidence="1">
    <location>
        <begin position="89"/>
        <end position="114"/>
    </location>
</feature>
<keyword evidence="3" id="KW-1185">Reference proteome</keyword>
<evidence type="ECO:0000313" key="3">
    <source>
        <dbReference type="Proteomes" id="UP001064632"/>
    </source>
</evidence>
<accession>A0ABY6B9H5</accession>
<proteinExistence type="predicted"/>